<proteinExistence type="predicted"/>
<evidence type="ECO:0000313" key="2">
    <source>
        <dbReference type="Proteomes" id="UP001732700"/>
    </source>
</evidence>
<dbReference type="Proteomes" id="UP001732700">
    <property type="component" value="Chromosome 5D"/>
</dbReference>
<keyword evidence="2" id="KW-1185">Reference proteome</keyword>
<accession>A0ACD5Y9K7</accession>
<protein>
    <submittedName>
        <fullName evidence="1">Uncharacterized protein</fullName>
    </submittedName>
</protein>
<dbReference type="EnsemblPlants" id="AVESA.00010b.r2.5DG0935490.1">
    <property type="protein sequence ID" value="AVESA.00010b.r2.5DG0935490.1.CDS"/>
    <property type="gene ID" value="AVESA.00010b.r2.5DG0935490"/>
</dbReference>
<name>A0ACD5Y9K7_AVESA</name>
<sequence length="408" mass="45120">MGTPRSHKRQRQHEPSTLMSLGDDMLAEILRRLPSLPSLARATFACPRLRNVASSPVANHIISPAPLLGYFISVVGGDIPSFHRALIRSDHDVAAIVRRGDFHLAGLEDYEWRLMDCRHGLLLLTSDRSMAVFDPVSSSRLRIPHCLNMSNSGSKSSFHCLLPACDDTTSFRVLCLESTGGGRVCPHVYNSCKGEWFSHSPAPKSIRPPRRGDQHMFQHYLPMLAGGRIYWRTSSAEMLTLLDVGSMEFSHVPIPDKLGRYSSYALGDTDDGTICIVDVSTRISYRLQVRVWFLMGSSWGQEWRVDASHLLADDRISVAKVCNVTAGVVLLSTGYKNKALRYIAFSLKDALRGGTTKLADFFTSAGWVQPYFMAWPRPSLKAAGSTENASTCQSEQEAAAGSNNKKQV</sequence>
<reference evidence="1" key="2">
    <citation type="submission" date="2025-09" db="UniProtKB">
        <authorList>
            <consortium name="EnsemblPlants"/>
        </authorList>
    </citation>
    <scope>IDENTIFICATION</scope>
</reference>
<reference evidence="1" key="1">
    <citation type="submission" date="2021-05" db="EMBL/GenBank/DDBJ databases">
        <authorList>
            <person name="Scholz U."/>
            <person name="Mascher M."/>
            <person name="Fiebig A."/>
        </authorList>
    </citation>
    <scope>NUCLEOTIDE SEQUENCE [LARGE SCALE GENOMIC DNA]</scope>
</reference>
<organism evidence="1 2">
    <name type="scientific">Avena sativa</name>
    <name type="common">Oat</name>
    <dbReference type="NCBI Taxonomy" id="4498"/>
    <lineage>
        <taxon>Eukaryota</taxon>
        <taxon>Viridiplantae</taxon>
        <taxon>Streptophyta</taxon>
        <taxon>Embryophyta</taxon>
        <taxon>Tracheophyta</taxon>
        <taxon>Spermatophyta</taxon>
        <taxon>Magnoliopsida</taxon>
        <taxon>Liliopsida</taxon>
        <taxon>Poales</taxon>
        <taxon>Poaceae</taxon>
        <taxon>BOP clade</taxon>
        <taxon>Pooideae</taxon>
        <taxon>Poodae</taxon>
        <taxon>Poeae</taxon>
        <taxon>Poeae Chloroplast Group 1 (Aveneae type)</taxon>
        <taxon>Aveninae</taxon>
        <taxon>Avena</taxon>
    </lineage>
</organism>
<evidence type="ECO:0000313" key="1">
    <source>
        <dbReference type="EnsemblPlants" id="AVESA.00010b.r2.5DG0935490.1.CDS"/>
    </source>
</evidence>